<protein>
    <submittedName>
        <fullName evidence="1">5578_t:CDS:1</fullName>
    </submittedName>
</protein>
<organism evidence="1 2">
    <name type="scientific">Scutellospora calospora</name>
    <dbReference type="NCBI Taxonomy" id="85575"/>
    <lineage>
        <taxon>Eukaryota</taxon>
        <taxon>Fungi</taxon>
        <taxon>Fungi incertae sedis</taxon>
        <taxon>Mucoromycota</taxon>
        <taxon>Glomeromycotina</taxon>
        <taxon>Glomeromycetes</taxon>
        <taxon>Diversisporales</taxon>
        <taxon>Gigasporaceae</taxon>
        <taxon>Scutellospora</taxon>
    </lineage>
</organism>
<evidence type="ECO:0000313" key="2">
    <source>
        <dbReference type="Proteomes" id="UP000789860"/>
    </source>
</evidence>
<dbReference type="Proteomes" id="UP000789860">
    <property type="component" value="Unassembled WGS sequence"/>
</dbReference>
<gene>
    <name evidence="1" type="ORF">SCALOS_LOCUS5982</name>
</gene>
<name>A0ACA9M8Y6_9GLOM</name>
<accession>A0ACA9M8Y6</accession>
<evidence type="ECO:0000313" key="1">
    <source>
        <dbReference type="EMBL" id="CAG8574940.1"/>
    </source>
</evidence>
<reference evidence="1" key="1">
    <citation type="submission" date="2021-06" db="EMBL/GenBank/DDBJ databases">
        <authorList>
            <person name="Kallberg Y."/>
            <person name="Tangrot J."/>
            <person name="Rosling A."/>
        </authorList>
    </citation>
    <scope>NUCLEOTIDE SEQUENCE</scope>
    <source>
        <strain evidence="1">AU212A</strain>
    </source>
</reference>
<proteinExistence type="predicted"/>
<dbReference type="EMBL" id="CAJVPM010010652">
    <property type="protein sequence ID" value="CAG8574940.1"/>
    <property type="molecule type" value="Genomic_DNA"/>
</dbReference>
<feature type="non-terminal residue" evidence="1">
    <location>
        <position position="124"/>
    </location>
</feature>
<sequence>MIDSDSNDDNGKNELNELAGNKRTNKLRRANSVDSIAPQAARPISPVKTSFDAKTIQDLLVSSALNVANSPKMSSDSLHPPLNIKLLGDNFRKFVQKCGFIFALQGFVEDIFLWKNPSDTLLAM</sequence>
<comment type="caution">
    <text evidence="1">The sequence shown here is derived from an EMBL/GenBank/DDBJ whole genome shotgun (WGS) entry which is preliminary data.</text>
</comment>
<keyword evidence="2" id="KW-1185">Reference proteome</keyword>